<dbReference type="AlphaFoldDB" id="F0V8I7"/>
<reference evidence="1" key="2">
    <citation type="submission" date="2011-03" db="EMBL/GenBank/DDBJ databases">
        <title>Comparative genomics and transcriptomics of Neospora caninum and Toxoplasma gondii.</title>
        <authorList>
            <person name="Reid A.J."/>
            <person name="Sohal A."/>
            <person name="Harris D."/>
            <person name="Quail M."/>
            <person name="Sanders M."/>
            <person name="Berriman M."/>
            <person name="Wastling J.M."/>
            <person name="Pain A."/>
        </authorList>
    </citation>
    <scope>NUCLEOTIDE SEQUENCE</scope>
    <source>
        <strain evidence="1">Liverpool</strain>
    </source>
</reference>
<accession>F0V8I7</accession>
<dbReference type="EMBL" id="LN714476">
    <property type="protein sequence ID" value="CEL64618.1"/>
    <property type="molecule type" value="Genomic_DNA"/>
</dbReference>
<reference evidence="2" key="4">
    <citation type="journal article" date="2015" name="PLoS ONE">
        <title>Comprehensive Evaluation of Toxoplasma gondii VEG and Neospora caninum LIV Genomes with Tachyzoite Stage Transcriptome and Proteome Defines Novel Transcript Features.</title>
        <authorList>
            <person name="Ramaprasad A."/>
            <person name="Mourier T."/>
            <person name="Naeem R."/>
            <person name="Malas T.B."/>
            <person name="Moussa E."/>
            <person name="Panigrahi A."/>
            <person name="Vermont S.J."/>
            <person name="Otto T.D."/>
            <person name="Wastling J."/>
            <person name="Pain A."/>
        </authorList>
    </citation>
    <scope>NUCLEOTIDE SEQUENCE</scope>
    <source>
        <strain evidence="2">Liverpool</strain>
    </source>
</reference>
<dbReference type="GeneID" id="13446086"/>
<reference evidence="3" key="3">
    <citation type="journal article" date="2012" name="PLoS Pathog.">
        <title>Comparative genomics of the apicomplexan parasites Toxoplasma gondii and Neospora caninum: Coccidia differing in host range and transmission strategy.</title>
        <authorList>
            <person name="Reid A.J."/>
            <person name="Vermont S.J."/>
            <person name="Cotton J.A."/>
            <person name="Harris D."/>
            <person name="Hill-Cawthorne G.A."/>
            <person name="Konen-Waisman S."/>
            <person name="Latham S.M."/>
            <person name="Mourier T."/>
            <person name="Norton R."/>
            <person name="Quail M.A."/>
            <person name="Sanders M."/>
            <person name="Shanmugam D."/>
            <person name="Sohal A."/>
            <person name="Wasmuth J.D."/>
            <person name="Brunk B."/>
            <person name="Grigg M.E."/>
            <person name="Howard J.C."/>
            <person name="Parkinson J."/>
            <person name="Roos D.S."/>
            <person name="Trees A.J."/>
            <person name="Berriman M."/>
            <person name="Pain A."/>
            <person name="Wastling J.M."/>
        </authorList>
    </citation>
    <scope>NUCLEOTIDE SEQUENCE [LARGE SCALE GENOMIC DNA]</scope>
    <source>
        <strain evidence="3">Liverpool</strain>
    </source>
</reference>
<organism evidence="1 3">
    <name type="scientific">Neospora caninum (strain Liverpool)</name>
    <dbReference type="NCBI Taxonomy" id="572307"/>
    <lineage>
        <taxon>Eukaryota</taxon>
        <taxon>Sar</taxon>
        <taxon>Alveolata</taxon>
        <taxon>Apicomplexa</taxon>
        <taxon>Conoidasida</taxon>
        <taxon>Coccidia</taxon>
        <taxon>Eucoccidiorida</taxon>
        <taxon>Eimeriorina</taxon>
        <taxon>Sarcocystidae</taxon>
        <taxon>Neospora</taxon>
    </lineage>
</organism>
<sequence length="160" mass="17812">MAFASVCSKLPALARGSFGKPAVASVQAAANAACRVFNRPFSGYDGQPVTSEQLIKKSDDWVIEETNFCLGRTAPLRFKETDDLAHRVLHVMDSQLAKMHTRLRDGTCIPVMGLYILDVVDKPTPLHQFVEPPLLKWTWDHTYSEAYEDKPSTETSASKK</sequence>
<evidence type="ECO:0000313" key="1">
    <source>
        <dbReference type="EMBL" id="CBZ50028.1"/>
    </source>
</evidence>
<dbReference type="SMR" id="F0V8I7"/>
<evidence type="ECO:0000313" key="3">
    <source>
        <dbReference type="Proteomes" id="UP000007494"/>
    </source>
</evidence>
<keyword evidence="3" id="KW-1185">Reference proteome</keyword>
<reference evidence="1" key="1">
    <citation type="submission" date="2011-02" db="EMBL/GenBank/DDBJ databases">
        <authorList>
            <person name="Aslett M."/>
        </authorList>
    </citation>
    <scope>NUCLEOTIDE SEQUENCE</scope>
    <source>
        <strain evidence="1">Liverpool</strain>
    </source>
</reference>
<protein>
    <submittedName>
        <fullName evidence="1">Uncharacterized protein</fullName>
    </submittedName>
</protein>
<dbReference type="OrthoDB" id="430536at2759"/>
<dbReference type="OMA" id="NWAIEET"/>
<dbReference type="eggNOG" id="ENOG502SRV5">
    <property type="taxonomic scope" value="Eukaryota"/>
</dbReference>
<proteinExistence type="predicted"/>
<dbReference type="EMBL" id="FR823382">
    <property type="protein sequence ID" value="CBZ50028.1"/>
    <property type="molecule type" value="Genomic_DNA"/>
</dbReference>
<evidence type="ECO:0000313" key="2">
    <source>
        <dbReference type="EMBL" id="CEL64618.1"/>
    </source>
</evidence>
<dbReference type="Proteomes" id="UP000007494">
    <property type="component" value="Chromosome II"/>
</dbReference>
<gene>
    <name evidence="2" type="ORF">BN1204_005040</name>
    <name evidence="1" type="ORF">NCLIV_005040</name>
</gene>
<name>F0V8I7_NEOCL</name>
<dbReference type="VEuPathDB" id="ToxoDB:NCLIV_005040"/>
<dbReference type="InParanoid" id="F0V8I7"/>
<dbReference type="RefSeq" id="XP_003880063.1">
    <property type="nucleotide sequence ID" value="XM_003880014.1"/>
</dbReference>
<dbReference type="FunCoup" id="F0V8I7">
    <property type="interactions" value="38"/>
</dbReference>